<dbReference type="EMBL" id="JAYLVJ010000049">
    <property type="protein sequence ID" value="MEO1758213.1"/>
    <property type="molecule type" value="Genomic_DNA"/>
</dbReference>
<dbReference type="RefSeq" id="WP_257841568.1">
    <property type="nucleotide sequence ID" value="NZ_CP015958.1"/>
</dbReference>
<proteinExistence type="predicted"/>
<evidence type="ECO:0000313" key="2">
    <source>
        <dbReference type="Proteomes" id="UP001462961"/>
    </source>
</evidence>
<protein>
    <submittedName>
        <fullName evidence="1">Uncharacterized protein</fullName>
    </submittedName>
</protein>
<accession>A0ABV0E476</accession>
<organism evidence="1 2">
    <name type="scientific">Paraburkholderia caribensis</name>
    <dbReference type="NCBI Taxonomy" id="75105"/>
    <lineage>
        <taxon>Bacteria</taxon>
        <taxon>Pseudomonadati</taxon>
        <taxon>Pseudomonadota</taxon>
        <taxon>Betaproteobacteria</taxon>
        <taxon>Burkholderiales</taxon>
        <taxon>Burkholderiaceae</taxon>
        <taxon>Paraburkholderia</taxon>
    </lineage>
</organism>
<dbReference type="Proteomes" id="UP001462961">
    <property type="component" value="Unassembled WGS sequence"/>
</dbReference>
<sequence>MFFDKHQGASPAGSTGGDSIQDAAIEQFKALIESLQEKLSAVQ</sequence>
<comment type="caution">
    <text evidence="1">The sequence shown here is derived from an EMBL/GenBank/DDBJ whole genome shotgun (WGS) entry which is preliminary data.</text>
</comment>
<name>A0ABV0E476_9BURK</name>
<reference evidence="1 2" key="1">
    <citation type="submission" date="2024-01" db="EMBL/GenBank/DDBJ databases">
        <title>The diversity of rhizobia nodulating Mimosa spp. in eleven states of Brazil covering several biomes is determined by host plant, location, and edaphic factors.</title>
        <authorList>
            <person name="Rouws L."/>
            <person name="Barauna A."/>
            <person name="Beukes C."/>
            <person name="De Faria S.M."/>
            <person name="Gross E."/>
            <person name="Dos Reis Junior F.B."/>
            <person name="Simon M."/>
            <person name="Maluk M."/>
            <person name="Odee D.W."/>
            <person name="Kenicer G."/>
            <person name="Young J.P.W."/>
            <person name="Reis V.M."/>
            <person name="Zilli J."/>
            <person name="James E.K."/>
        </authorList>
    </citation>
    <scope>NUCLEOTIDE SEQUENCE [LARGE SCALE GENOMIC DNA]</scope>
    <source>
        <strain evidence="1 2">JHI1651</strain>
    </source>
</reference>
<gene>
    <name evidence="1" type="ORF">VOI32_30280</name>
</gene>
<keyword evidence="2" id="KW-1185">Reference proteome</keyword>
<evidence type="ECO:0000313" key="1">
    <source>
        <dbReference type="EMBL" id="MEO1758213.1"/>
    </source>
</evidence>